<gene>
    <name evidence="3" type="ORF">OBBRIDRAFT_791612</name>
</gene>
<dbReference type="Proteomes" id="UP000250043">
    <property type="component" value="Unassembled WGS sequence"/>
</dbReference>
<dbReference type="OrthoDB" id="3210731at2759"/>
<feature type="compositionally biased region" description="Low complexity" evidence="1">
    <location>
        <begin position="1058"/>
        <end position="1073"/>
    </location>
</feature>
<name>A0A8E2DLZ5_9APHY</name>
<keyword evidence="2" id="KW-0472">Membrane</keyword>
<dbReference type="EMBL" id="KV722374">
    <property type="protein sequence ID" value="OCH92097.1"/>
    <property type="molecule type" value="Genomic_DNA"/>
</dbReference>
<feature type="compositionally biased region" description="Low complexity" evidence="1">
    <location>
        <begin position="1086"/>
        <end position="1101"/>
    </location>
</feature>
<protein>
    <submittedName>
        <fullName evidence="3">Uncharacterized protein</fullName>
    </submittedName>
</protein>
<feature type="compositionally biased region" description="Low complexity" evidence="1">
    <location>
        <begin position="1016"/>
        <end position="1026"/>
    </location>
</feature>
<keyword evidence="2" id="KW-0812">Transmembrane</keyword>
<evidence type="ECO:0000313" key="4">
    <source>
        <dbReference type="Proteomes" id="UP000250043"/>
    </source>
</evidence>
<keyword evidence="4" id="KW-1185">Reference proteome</keyword>
<evidence type="ECO:0000313" key="3">
    <source>
        <dbReference type="EMBL" id="OCH92097.1"/>
    </source>
</evidence>
<feature type="region of interest" description="Disordered" evidence="1">
    <location>
        <begin position="409"/>
        <end position="532"/>
    </location>
</feature>
<feature type="compositionally biased region" description="Low complexity" evidence="1">
    <location>
        <begin position="478"/>
        <end position="492"/>
    </location>
</feature>
<feature type="compositionally biased region" description="Polar residues" evidence="1">
    <location>
        <begin position="442"/>
        <end position="459"/>
    </location>
</feature>
<feature type="compositionally biased region" description="Polar residues" evidence="1">
    <location>
        <begin position="412"/>
        <end position="422"/>
    </location>
</feature>
<reference evidence="3 4" key="1">
    <citation type="submission" date="2016-07" db="EMBL/GenBank/DDBJ databases">
        <title>Draft genome of the white-rot fungus Obba rivulosa 3A-2.</title>
        <authorList>
            <consortium name="DOE Joint Genome Institute"/>
            <person name="Miettinen O."/>
            <person name="Riley R."/>
            <person name="Acob R."/>
            <person name="Barry K."/>
            <person name="Cullen D."/>
            <person name="De Vries R."/>
            <person name="Hainaut M."/>
            <person name="Hatakka A."/>
            <person name="Henrissat B."/>
            <person name="Hilden K."/>
            <person name="Kuo R."/>
            <person name="Labutti K."/>
            <person name="Lipzen A."/>
            <person name="Makela M.R."/>
            <person name="Sandor L."/>
            <person name="Spatafora J.W."/>
            <person name="Grigoriev I.V."/>
            <person name="Hibbett D.S."/>
        </authorList>
    </citation>
    <scope>NUCLEOTIDE SEQUENCE [LARGE SCALE GENOMIC DNA]</scope>
    <source>
        <strain evidence="3 4">3A-2</strain>
    </source>
</reference>
<feature type="region of interest" description="Disordered" evidence="1">
    <location>
        <begin position="662"/>
        <end position="692"/>
    </location>
</feature>
<feature type="transmembrane region" description="Helical" evidence="2">
    <location>
        <begin position="958"/>
        <end position="979"/>
    </location>
</feature>
<evidence type="ECO:0000256" key="2">
    <source>
        <dbReference type="SAM" id="Phobius"/>
    </source>
</evidence>
<organism evidence="3 4">
    <name type="scientific">Obba rivulosa</name>
    <dbReference type="NCBI Taxonomy" id="1052685"/>
    <lineage>
        <taxon>Eukaryota</taxon>
        <taxon>Fungi</taxon>
        <taxon>Dikarya</taxon>
        <taxon>Basidiomycota</taxon>
        <taxon>Agaricomycotina</taxon>
        <taxon>Agaricomycetes</taxon>
        <taxon>Polyporales</taxon>
        <taxon>Gelatoporiaceae</taxon>
        <taxon>Obba</taxon>
    </lineage>
</organism>
<keyword evidence="2" id="KW-1133">Transmembrane helix</keyword>
<accession>A0A8E2DLZ5</accession>
<proteinExistence type="predicted"/>
<feature type="region of interest" description="Disordered" evidence="1">
    <location>
        <begin position="1016"/>
        <end position="1101"/>
    </location>
</feature>
<feature type="region of interest" description="Disordered" evidence="1">
    <location>
        <begin position="1"/>
        <end position="24"/>
    </location>
</feature>
<dbReference type="AlphaFoldDB" id="A0A8E2DLZ5"/>
<feature type="region of interest" description="Disordered" evidence="1">
    <location>
        <begin position="239"/>
        <end position="259"/>
    </location>
</feature>
<evidence type="ECO:0000256" key="1">
    <source>
        <dbReference type="SAM" id="MobiDB-lite"/>
    </source>
</evidence>
<sequence>MAVSSRYARTSSPPLSTASQSQAATTYQQQRLNVVTRLAIEGHSKKGSDGASIKMYLKISLPVDSVSPGATIPLFPEDNLRIQKAQVHPLDENSVPYDSPSLESPLLRNAARALNLPARSSQSFPFRLESINPSASNSAVLDERYTGHIVVTRYQVSYVLPKEFPRRDSDTRRRRTSPTAQFMAGIEVFVPFLSRPPLAPFLLSIPVPRCLSNYVKLRIFPPQTSSVASSLASLSSTDDDTGAWDLTSDPHVTRSSTSRLSRNGSYMHFADDESSDTSPSAGSGEGCILEGTFPSAERIRVRWAAPVKAGQVPQTSDGRRRVGIHEVQGDTTCTILHETGGTAMWGGSKGLLMKLEYTATCKGLWSPGVATLLGLDVALDSGDCDVSWSDDSEPMWMVSGGGGFTGFAMAGQSQPVSRQSSADAPPIYVLPSSPDARGATLDGTSLSYHDPYSSGTSPSLLRAPLPSHNVEDYSFEGSPVSTPTELSSTTSLAQPSGSEPERKGRSRASSTNSRYPEADTDTDANTMEEMYPPKTPLTVHVNMNELLPPPNNSFTFSISGTVVVTPRTLRRSTRANARAASRYDASSPSEDEAGPILITLPKFRVVHTDAEKLSTVVCNEAEGTDVEVHCAADDIRTGHMAKTLVMYEKHVVCDTQEVHVTVRPAKSTSSPTPKRRRRDRSTDSVRSRVRSPEGAYSDFSALRNVSMMSTRMLPMRDGPLMIPYVTATVIPLVTDSTAFRSGYAVQLRLPAPSDVDTEWLEFGLALPSASTSVTSSALGDSRGVGARPGPPRVDVASVSVEGVPKRFELIAATKPEHSAAVPFDETSTKDWISWVRVYIGDAGGGRVEVVYLVQGGNDIASRGKTKGVDRTGDASIPLDILLPTFQLRIGQIEVNIDVPEGFRVEACKTNLLHQHTTTQGRKLLHYAMSEFFYPRVSMFIVPETSNLWQLLKQWHRLYLAQGLVIVTLVIFGLAMMLQLRAVNAELYRTKQSLATPSTGTHISGYDFAETVTAATTSLTESSTTSLQPPKSAGEHTPDASASLTDTSRMRQQHRDATSESMTSTTMTTITSSSRPPNAPHPSLSQAPKSISTITPTPTASEPTSKLDIFHHFSLPHAPDWASAAEILTETAKAAADPVMRGLGAIWELCRRAIYYPLDPP</sequence>